<feature type="non-terminal residue" evidence="2">
    <location>
        <position position="536"/>
    </location>
</feature>
<feature type="compositionally biased region" description="Basic and acidic residues" evidence="1">
    <location>
        <begin position="218"/>
        <end position="234"/>
    </location>
</feature>
<name>A0A6L2JR13_TANCI</name>
<feature type="compositionally biased region" description="Polar residues" evidence="1">
    <location>
        <begin position="248"/>
        <end position="259"/>
    </location>
</feature>
<gene>
    <name evidence="2" type="ORF">Tci_011198</name>
</gene>
<accession>A0A6L2JR13</accession>
<reference evidence="2" key="1">
    <citation type="journal article" date="2019" name="Sci. Rep.">
        <title>Draft genome of Tanacetum cinerariifolium, the natural source of mosquito coil.</title>
        <authorList>
            <person name="Yamashiro T."/>
            <person name="Shiraishi A."/>
            <person name="Satake H."/>
            <person name="Nakayama K."/>
        </authorList>
    </citation>
    <scope>NUCLEOTIDE SEQUENCE</scope>
</reference>
<comment type="caution">
    <text evidence="2">The sequence shown here is derived from an EMBL/GenBank/DDBJ whole genome shotgun (WGS) entry which is preliminary data.</text>
</comment>
<sequence>MHIVVEDGVRNYGDAVRLLKKRCQENQDGFRIVAASTSTTRCVNTAANRPTVNDTKPSFNVFHKSHSPVRRTFNQRTTPKNSDLKETINTVKVNNVTTAGTKVEVSAVQGNGENVVKSSACWIWRPTRNVIDYISKDSGSYMLKRFNYVDLQGRLKHMTGNKSFLTDYQEIDGGFVAFGGSPKGGIEINAKARKAGQEKASDHEYILLPFMPSSTQSLEDKDAGEVPDKGDDGVSKGSGIDDLDKTDSNTQNVGTVKPSINTASTNINTGCLNINTVSPNDPSMPSLEETDIFDDVYDDIEVGVEAKTNNLELSTVVSPIPTTRFTQTIMLQIFSQRLLMLADLTFWLLALGYLISEDVFDMAKVSTAEPKLVLLVTDGDNTTEGIQFEYNNFFTSRLTVLRLYKLDRRARTLGMKLFKIGSGETEVFDYTTAVEKDVNVVEPVSTTGDSVNVASVILDSSGPFKKVGDEAVYTGEDDRVVRVVTTAASLEADQESGNMNKTQPTATLNEPSPQGTGSSSGPRRHVTTLGDTHAQT</sequence>
<feature type="region of interest" description="Disordered" evidence="1">
    <location>
        <begin position="489"/>
        <end position="536"/>
    </location>
</feature>
<feature type="compositionally biased region" description="Low complexity" evidence="1">
    <location>
        <begin position="511"/>
        <end position="521"/>
    </location>
</feature>
<evidence type="ECO:0000313" key="2">
    <source>
        <dbReference type="EMBL" id="GEU39220.1"/>
    </source>
</evidence>
<protein>
    <submittedName>
        <fullName evidence="2">Uncharacterized protein</fullName>
    </submittedName>
</protein>
<feature type="region of interest" description="Disordered" evidence="1">
    <location>
        <begin position="215"/>
        <end position="259"/>
    </location>
</feature>
<proteinExistence type="predicted"/>
<organism evidence="2">
    <name type="scientific">Tanacetum cinerariifolium</name>
    <name type="common">Dalmatian daisy</name>
    <name type="synonym">Chrysanthemum cinerariifolium</name>
    <dbReference type="NCBI Taxonomy" id="118510"/>
    <lineage>
        <taxon>Eukaryota</taxon>
        <taxon>Viridiplantae</taxon>
        <taxon>Streptophyta</taxon>
        <taxon>Embryophyta</taxon>
        <taxon>Tracheophyta</taxon>
        <taxon>Spermatophyta</taxon>
        <taxon>Magnoliopsida</taxon>
        <taxon>eudicotyledons</taxon>
        <taxon>Gunneridae</taxon>
        <taxon>Pentapetalae</taxon>
        <taxon>asterids</taxon>
        <taxon>campanulids</taxon>
        <taxon>Asterales</taxon>
        <taxon>Asteraceae</taxon>
        <taxon>Asteroideae</taxon>
        <taxon>Anthemideae</taxon>
        <taxon>Anthemidinae</taxon>
        <taxon>Tanacetum</taxon>
    </lineage>
</organism>
<feature type="compositionally biased region" description="Polar residues" evidence="1">
    <location>
        <begin position="495"/>
        <end position="510"/>
    </location>
</feature>
<dbReference type="EMBL" id="BKCJ010001146">
    <property type="protein sequence ID" value="GEU39220.1"/>
    <property type="molecule type" value="Genomic_DNA"/>
</dbReference>
<evidence type="ECO:0000256" key="1">
    <source>
        <dbReference type="SAM" id="MobiDB-lite"/>
    </source>
</evidence>
<dbReference type="AlphaFoldDB" id="A0A6L2JR13"/>